<feature type="region of interest" description="Disordered" evidence="6">
    <location>
        <begin position="513"/>
        <end position="544"/>
    </location>
</feature>
<evidence type="ECO:0000313" key="8">
    <source>
        <dbReference type="EMBL" id="KAL0419913.1"/>
    </source>
</evidence>
<dbReference type="InterPro" id="IPR025610">
    <property type="entry name" value="MYC/MYB_N"/>
</dbReference>
<feature type="domain" description="BHLH" evidence="7">
    <location>
        <begin position="449"/>
        <end position="498"/>
    </location>
</feature>
<dbReference type="GO" id="GO:0005634">
    <property type="term" value="C:nucleus"/>
    <property type="evidence" value="ECO:0007669"/>
    <property type="project" value="UniProtKB-SubCell"/>
</dbReference>
<dbReference type="Pfam" id="PF22754">
    <property type="entry name" value="bHLH-TF_ACT-like_plant"/>
    <property type="match status" value="1"/>
</dbReference>
<dbReference type="InterPro" id="IPR054502">
    <property type="entry name" value="bHLH-TF_ACT-like_plant"/>
</dbReference>
<dbReference type="InterPro" id="IPR011598">
    <property type="entry name" value="bHLH_dom"/>
</dbReference>
<evidence type="ECO:0000256" key="1">
    <source>
        <dbReference type="ARBA" id="ARBA00004123"/>
    </source>
</evidence>
<dbReference type="Pfam" id="PF00010">
    <property type="entry name" value="HLH"/>
    <property type="match status" value="1"/>
</dbReference>
<reference evidence="8" key="1">
    <citation type="submission" date="2020-06" db="EMBL/GenBank/DDBJ databases">
        <authorList>
            <person name="Li T."/>
            <person name="Hu X."/>
            <person name="Zhang T."/>
            <person name="Song X."/>
            <person name="Zhang H."/>
            <person name="Dai N."/>
            <person name="Sheng W."/>
            <person name="Hou X."/>
            <person name="Wei L."/>
        </authorList>
    </citation>
    <scope>NUCLEOTIDE SEQUENCE</scope>
    <source>
        <strain evidence="8">G02</strain>
        <tissue evidence="8">Leaf</tissue>
    </source>
</reference>
<sequence>MVAPAPAKSRLQSMLQAAVQAVHWTYSLFWQLCPEQRVLVWSDGYYNGAIKTRKTVQPTEVTTEEATLQRSQQLRELYDSLSAPPPVADHPRRPSAALSPEDLTESEWFYLMCLSFSFPPGLGLPGKAYAKRQHIWLSRAYEVDSKIFSRAILAKTVVCIPLLDGVVELGTTQRVEEDIRVIQRVKSFFTDAQNPNPPRPVLSEHSTSNPPTSSDPPPASTVLPPHDDPTLDHDRDDDENDENDSTDDQDSDSDAETGRVDTLTLPAQPPNVITTADQPSELMELDMSEDIRLGSPDDGSNNLDPDFHLHDANPPQTSSEERPRRGDLLGRPEAMHRWLRQKEPIASLQPPESSGFDALTQDDTHYSATVSAILENQSNRWSTSFSAPMSSATSAFSTWSSTAPLASSSHRLNLLLNGASQWTLKYILFTVPLLYIKSPETSSRGGGDELGPNHVLAERRRREKLNERFIVLRSLVPFVTKMDKASILGDTIEYVKELRKRIQELETRLRQMEAERNSADYKKQSHSNLKEQRSSAAGGSTLGREKRKMMRIVEDGGGGAKPNVVESPSRTVGEEVVQVEVSIIESDALVEIQCLHKEGLLLDVMRVLRGLRIEVSTAQSSITNGVFAAVLRAKVRENVNGRKASIMEVKRSINQLNLPC</sequence>
<dbReference type="EMBL" id="JACGWJ010000005">
    <property type="protein sequence ID" value="KAL0419913.1"/>
    <property type="molecule type" value="Genomic_DNA"/>
</dbReference>
<evidence type="ECO:0000259" key="7">
    <source>
        <dbReference type="PROSITE" id="PS50888"/>
    </source>
</evidence>
<gene>
    <name evidence="8" type="ORF">Sradi_1404800</name>
</gene>
<name>A0AAW2UTQ0_SESRA</name>
<proteinExistence type="predicted"/>
<evidence type="ECO:0000256" key="2">
    <source>
        <dbReference type="ARBA" id="ARBA00023015"/>
    </source>
</evidence>
<dbReference type="GO" id="GO:0080090">
    <property type="term" value="P:regulation of primary metabolic process"/>
    <property type="evidence" value="ECO:0007669"/>
    <property type="project" value="UniProtKB-ARBA"/>
</dbReference>
<dbReference type="PANTHER" id="PTHR46266:SF4">
    <property type="entry name" value="TRANSCRIPTION FACTOR TT8"/>
    <property type="match status" value="1"/>
</dbReference>
<dbReference type="Gene3D" id="4.10.280.10">
    <property type="entry name" value="Helix-loop-helix DNA-binding domain"/>
    <property type="match status" value="1"/>
</dbReference>
<dbReference type="Pfam" id="PF14215">
    <property type="entry name" value="bHLH-MYC_N"/>
    <property type="match status" value="1"/>
</dbReference>
<dbReference type="SMART" id="SM00353">
    <property type="entry name" value="HLH"/>
    <property type="match status" value="1"/>
</dbReference>
<reference evidence="8" key="2">
    <citation type="journal article" date="2024" name="Plant">
        <title>Genomic evolution and insights into agronomic trait innovations of Sesamum species.</title>
        <authorList>
            <person name="Miao H."/>
            <person name="Wang L."/>
            <person name="Qu L."/>
            <person name="Liu H."/>
            <person name="Sun Y."/>
            <person name="Le M."/>
            <person name="Wang Q."/>
            <person name="Wei S."/>
            <person name="Zheng Y."/>
            <person name="Lin W."/>
            <person name="Duan Y."/>
            <person name="Cao H."/>
            <person name="Xiong S."/>
            <person name="Wang X."/>
            <person name="Wei L."/>
            <person name="Li C."/>
            <person name="Ma Q."/>
            <person name="Ju M."/>
            <person name="Zhao R."/>
            <person name="Li G."/>
            <person name="Mu C."/>
            <person name="Tian Q."/>
            <person name="Mei H."/>
            <person name="Zhang T."/>
            <person name="Gao T."/>
            <person name="Zhang H."/>
        </authorList>
    </citation>
    <scope>NUCLEOTIDE SEQUENCE</scope>
    <source>
        <strain evidence="8">G02</strain>
    </source>
</reference>
<feature type="compositionally biased region" description="Basic and acidic residues" evidence="6">
    <location>
        <begin position="513"/>
        <end position="533"/>
    </location>
</feature>
<protein>
    <submittedName>
        <fullName evidence="8">Transcription factor</fullName>
    </submittedName>
</protein>
<keyword evidence="3" id="KW-0010">Activator</keyword>
<dbReference type="AlphaFoldDB" id="A0AAW2UTQ0"/>
<keyword evidence="4" id="KW-0804">Transcription</keyword>
<keyword evidence="2" id="KW-0805">Transcription regulation</keyword>
<evidence type="ECO:0000256" key="5">
    <source>
        <dbReference type="ARBA" id="ARBA00023242"/>
    </source>
</evidence>
<accession>A0AAW2UTQ0</accession>
<dbReference type="SUPFAM" id="SSF47459">
    <property type="entry name" value="HLH, helix-loop-helix DNA-binding domain"/>
    <property type="match status" value="1"/>
</dbReference>
<organism evidence="8">
    <name type="scientific">Sesamum radiatum</name>
    <name type="common">Black benniseed</name>
    <dbReference type="NCBI Taxonomy" id="300843"/>
    <lineage>
        <taxon>Eukaryota</taxon>
        <taxon>Viridiplantae</taxon>
        <taxon>Streptophyta</taxon>
        <taxon>Embryophyta</taxon>
        <taxon>Tracheophyta</taxon>
        <taxon>Spermatophyta</taxon>
        <taxon>Magnoliopsida</taxon>
        <taxon>eudicotyledons</taxon>
        <taxon>Gunneridae</taxon>
        <taxon>Pentapetalae</taxon>
        <taxon>asterids</taxon>
        <taxon>lamiids</taxon>
        <taxon>Lamiales</taxon>
        <taxon>Pedaliaceae</taxon>
        <taxon>Sesamum</taxon>
    </lineage>
</organism>
<dbReference type="GO" id="GO:0046983">
    <property type="term" value="F:protein dimerization activity"/>
    <property type="evidence" value="ECO:0007669"/>
    <property type="project" value="InterPro"/>
</dbReference>
<evidence type="ECO:0000256" key="4">
    <source>
        <dbReference type="ARBA" id="ARBA00023163"/>
    </source>
</evidence>
<dbReference type="PROSITE" id="PS50888">
    <property type="entry name" value="BHLH"/>
    <property type="match status" value="1"/>
</dbReference>
<dbReference type="InterPro" id="IPR036638">
    <property type="entry name" value="HLH_DNA-bd_sf"/>
</dbReference>
<keyword evidence="5" id="KW-0539">Nucleus</keyword>
<comment type="subcellular location">
    <subcellularLocation>
        <location evidence="1">Nucleus</location>
    </subcellularLocation>
</comment>
<feature type="compositionally biased region" description="Acidic residues" evidence="6">
    <location>
        <begin position="235"/>
        <end position="255"/>
    </location>
</feature>
<comment type="caution">
    <text evidence="8">The sequence shown here is derived from an EMBL/GenBank/DDBJ whole genome shotgun (WGS) entry which is preliminary data.</text>
</comment>
<feature type="compositionally biased region" description="Basic and acidic residues" evidence="6">
    <location>
        <begin position="225"/>
        <end position="234"/>
    </location>
</feature>
<evidence type="ECO:0000256" key="6">
    <source>
        <dbReference type="SAM" id="MobiDB-lite"/>
    </source>
</evidence>
<evidence type="ECO:0000256" key="3">
    <source>
        <dbReference type="ARBA" id="ARBA00023159"/>
    </source>
</evidence>
<dbReference type="PANTHER" id="PTHR46266">
    <property type="entry name" value="TRANSCRIPTION FACTOR TT8"/>
    <property type="match status" value="1"/>
</dbReference>
<feature type="region of interest" description="Disordered" evidence="6">
    <location>
        <begin position="190"/>
        <end position="327"/>
    </location>
</feature>